<accession>A0A9X1SJN5</accession>
<dbReference type="Pfam" id="PF00583">
    <property type="entry name" value="Acetyltransf_1"/>
    <property type="match status" value="1"/>
</dbReference>
<proteinExistence type="predicted"/>
<reference evidence="2" key="1">
    <citation type="submission" date="2021-11" db="EMBL/GenBank/DDBJ databases">
        <title>Genome sequence.</title>
        <authorList>
            <person name="Sun Q."/>
        </authorList>
    </citation>
    <scope>NUCLEOTIDE SEQUENCE</scope>
    <source>
        <strain evidence="2">JC732</strain>
    </source>
</reference>
<dbReference type="Proteomes" id="UP001139103">
    <property type="component" value="Unassembled WGS sequence"/>
</dbReference>
<keyword evidence="3" id="KW-1185">Reference proteome</keyword>
<dbReference type="SUPFAM" id="SSF55729">
    <property type="entry name" value="Acyl-CoA N-acyltransferases (Nat)"/>
    <property type="match status" value="1"/>
</dbReference>
<gene>
    <name evidence="2" type="ORF">LOC68_27720</name>
</gene>
<evidence type="ECO:0000313" key="2">
    <source>
        <dbReference type="EMBL" id="MCC9632201.1"/>
    </source>
</evidence>
<dbReference type="InterPro" id="IPR016181">
    <property type="entry name" value="Acyl_CoA_acyltransferase"/>
</dbReference>
<sequence>MAKEKPRPAEANHFETFVKQFRERKRATHTANQKRFLSSEGITESGDFYSIQIRSSKATLSTRDAQIYIEHIETNESERNQGNATRLMKALCALADANSITLSLLAYPYARKIDLDQNALINWYGRLGFVRQDDSAKMKRDPS</sequence>
<evidence type="ECO:0000259" key="1">
    <source>
        <dbReference type="Pfam" id="PF00583"/>
    </source>
</evidence>
<feature type="domain" description="N-acetyltransferase" evidence="1">
    <location>
        <begin position="66"/>
        <end position="129"/>
    </location>
</feature>
<dbReference type="Gene3D" id="3.40.630.30">
    <property type="match status" value="1"/>
</dbReference>
<evidence type="ECO:0000313" key="3">
    <source>
        <dbReference type="Proteomes" id="UP001139103"/>
    </source>
</evidence>
<name>A0A9X1SJN5_9BACT</name>
<dbReference type="InterPro" id="IPR000182">
    <property type="entry name" value="GNAT_dom"/>
</dbReference>
<dbReference type="RefSeq" id="WP_230225057.1">
    <property type="nucleotide sequence ID" value="NZ_JAJKFT010000010.1"/>
</dbReference>
<dbReference type="AlphaFoldDB" id="A0A9X1SJN5"/>
<protein>
    <submittedName>
        <fullName evidence="2">GNAT family N-acetyltransferase</fullName>
    </submittedName>
</protein>
<organism evidence="2 3">
    <name type="scientific">Blastopirellula sediminis</name>
    <dbReference type="NCBI Taxonomy" id="2894196"/>
    <lineage>
        <taxon>Bacteria</taxon>
        <taxon>Pseudomonadati</taxon>
        <taxon>Planctomycetota</taxon>
        <taxon>Planctomycetia</taxon>
        <taxon>Pirellulales</taxon>
        <taxon>Pirellulaceae</taxon>
        <taxon>Blastopirellula</taxon>
    </lineage>
</organism>
<dbReference type="GO" id="GO:0016747">
    <property type="term" value="F:acyltransferase activity, transferring groups other than amino-acyl groups"/>
    <property type="evidence" value="ECO:0007669"/>
    <property type="project" value="InterPro"/>
</dbReference>
<comment type="caution">
    <text evidence="2">The sequence shown here is derived from an EMBL/GenBank/DDBJ whole genome shotgun (WGS) entry which is preliminary data.</text>
</comment>
<dbReference type="EMBL" id="JAJKFT010000010">
    <property type="protein sequence ID" value="MCC9632201.1"/>
    <property type="molecule type" value="Genomic_DNA"/>
</dbReference>